<dbReference type="GO" id="GO:0016788">
    <property type="term" value="F:hydrolase activity, acting on ester bonds"/>
    <property type="evidence" value="ECO:0007669"/>
    <property type="project" value="InterPro"/>
</dbReference>
<gene>
    <name evidence="4" type="ORF">EF384_04260</name>
</gene>
<feature type="binding site" evidence="3">
    <location>
        <position position="92"/>
    </location>
    <ligand>
        <name>a divalent metal cation</name>
        <dbReference type="ChEBI" id="CHEBI:60240"/>
        <label>1</label>
    </ligand>
</feature>
<dbReference type="OrthoDB" id="9810005at2"/>
<dbReference type="PANTHER" id="PTHR46124:SF2">
    <property type="entry name" value="D-AMINOACYL-TRNA DEACYLASE"/>
    <property type="match status" value="1"/>
</dbReference>
<dbReference type="NCBIfam" id="TIGR00010">
    <property type="entry name" value="YchF/TatD family DNA exonuclease"/>
    <property type="match status" value="1"/>
</dbReference>
<evidence type="ECO:0000256" key="1">
    <source>
        <dbReference type="ARBA" id="ARBA00022723"/>
    </source>
</evidence>
<feature type="binding site" evidence="3">
    <location>
        <position position="8"/>
    </location>
    <ligand>
        <name>a divalent metal cation</name>
        <dbReference type="ChEBI" id="CHEBI:60240"/>
        <label>1</label>
    </ligand>
</feature>
<feature type="binding site" evidence="3">
    <location>
        <position position="203"/>
    </location>
    <ligand>
        <name>a divalent metal cation</name>
        <dbReference type="ChEBI" id="CHEBI:60240"/>
        <label>1</label>
    </ligand>
</feature>
<dbReference type="Proteomes" id="UP000273977">
    <property type="component" value="Unassembled WGS sequence"/>
</dbReference>
<evidence type="ECO:0000256" key="2">
    <source>
        <dbReference type="ARBA" id="ARBA00022801"/>
    </source>
</evidence>
<dbReference type="InterPro" id="IPR032466">
    <property type="entry name" value="Metal_Hydrolase"/>
</dbReference>
<dbReference type="InterPro" id="IPR015991">
    <property type="entry name" value="TatD/YcfH-like"/>
</dbReference>
<dbReference type="AlphaFoldDB" id="A0A3N4GD69"/>
<dbReference type="PROSITE" id="PS01137">
    <property type="entry name" value="TATD_1"/>
    <property type="match status" value="1"/>
</dbReference>
<evidence type="ECO:0000313" key="5">
    <source>
        <dbReference type="Proteomes" id="UP000273977"/>
    </source>
</evidence>
<sequence>MLFDTHTHLNVDDFDEDREETILRAREVGVKGFALVGFNVNTIRRAQEMIQGNPDMVGIYGWHPTEAIDYNAAAESFLLKALESPKVVAVGETGLDYYWETSPHDVQEKVFRRQLAIAREMHLPIVIHNRDATADCYRILKDEKVGDFGGIMHSYGETDEWVQKFLDLGMHISFSGVSTFKKTDDVRAAAKLVPDDKILIETDSPYLAPVPKRGKRNESAFVAYVAQVLAETRESSLADFEALTFKNACDLFRLDFDGTNLTKRG</sequence>
<keyword evidence="5" id="KW-1185">Reference proteome</keyword>
<keyword evidence="2" id="KW-0378">Hydrolase</keyword>
<dbReference type="FunFam" id="3.20.20.140:FF:000005">
    <property type="entry name" value="TatD family hydrolase"/>
    <property type="match status" value="1"/>
</dbReference>
<dbReference type="InterPro" id="IPR018228">
    <property type="entry name" value="DNase_TatD-rel_CS"/>
</dbReference>
<protein>
    <submittedName>
        <fullName evidence="4">TatD family deoxyribonuclease</fullName>
    </submittedName>
</protein>
<dbReference type="PIRSF" id="PIRSF005902">
    <property type="entry name" value="DNase_TatD"/>
    <property type="match status" value="1"/>
</dbReference>
<dbReference type="EMBL" id="RKMG01000009">
    <property type="protein sequence ID" value="RPA60783.1"/>
    <property type="molecule type" value="Genomic_DNA"/>
</dbReference>
<reference evidence="4 5" key="1">
    <citation type="submission" date="2018-11" db="EMBL/GenBank/DDBJ databases">
        <title>Aerococcus sp. SJQ22, whole genome shotgun sequence.</title>
        <authorList>
            <person name="Sun L."/>
            <person name="Gao X."/>
            <person name="Chen W."/>
            <person name="Huang K."/>
        </authorList>
    </citation>
    <scope>NUCLEOTIDE SEQUENCE [LARGE SCALE GENOMIC DNA]</scope>
    <source>
        <strain evidence="4 5">SJQ22</strain>
    </source>
</reference>
<feature type="binding site" evidence="3">
    <location>
        <position position="153"/>
    </location>
    <ligand>
        <name>a divalent metal cation</name>
        <dbReference type="ChEBI" id="CHEBI:60240"/>
        <label>2</label>
    </ligand>
</feature>
<evidence type="ECO:0000313" key="4">
    <source>
        <dbReference type="EMBL" id="RPA60783.1"/>
    </source>
</evidence>
<dbReference type="CDD" id="cd01310">
    <property type="entry name" value="TatD_DNAse"/>
    <property type="match status" value="1"/>
</dbReference>
<comment type="caution">
    <text evidence="4">The sequence shown here is derived from an EMBL/GenBank/DDBJ whole genome shotgun (WGS) entry which is preliminary data.</text>
</comment>
<feature type="binding site" evidence="3">
    <location>
        <position position="128"/>
    </location>
    <ligand>
        <name>a divalent metal cation</name>
        <dbReference type="ChEBI" id="CHEBI:60240"/>
        <label>2</label>
    </ligand>
</feature>
<organism evidence="4 5">
    <name type="scientific">Aerococcus agrisoli</name>
    <dbReference type="NCBI Taxonomy" id="2487350"/>
    <lineage>
        <taxon>Bacteria</taxon>
        <taxon>Bacillati</taxon>
        <taxon>Bacillota</taxon>
        <taxon>Bacilli</taxon>
        <taxon>Lactobacillales</taxon>
        <taxon>Aerococcaceae</taxon>
        <taxon>Aerococcus</taxon>
    </lineage>
</organism>
<feature type="binding site" evidence="3">
    <location>
        <position position="6"/>
    </location>
    <ligand>
        <name>a divalent metal cation</name>
        <dbReference type="ChEBI" id="CHEBI:60240"/>
        <label>1</label>
    </ligand>
</feature>
<dbReference type="PROSITE" id="PS01091">
    <property type="entry name" value="TATD_3"/>
    <property type="match status" value="1"/>
</dbReference>
<name>A0A3N4GD69_9LACT</name>
<dbReference type="InterPro" id="IPR001130">
    <property type="entry name" value="TatD-like"/>
</dbReference>
<dbReference type="Gene3D" id="3.20.20.140">
    <property type="entry name" value="Metal-dependent hydrolases"/>
    <property type="match status" value="1"/>
</dbReference>
<dbReference type="Pfam" id="PF01026">
    <property type="entry name" value="TatD_DNase"/>
    <property type="match status" value="1"/>
</dbReference>
<dbReference type="RefSeq" id="WP_123779746.1">
    <property type="nucleotide sequence ID" value="NZ_RKMG01000009.1"/>
</dbReference>
<dbReference type="GO" id="GO:0005829">
    <property type="term" value="C:cytosol"/>
    <property type="evidence" value="ECO:0007669"/>
    <property type="project" value="TreeGrafter"/>
</dbReference>
<dbReference type="GO" id="GO:0046872">
    <property type="term" value="F:metal ion binding"/>
    <property type="evidence" value="ECO:0007669"/>
    <property type="project" value="UniProtKB-KW"/>
</dbReference>
<accession>A0A3N4GD69</accession>
<dbReference type="SUPFAM" id="SSF51556">
    <property type="entry name" value="Metallo-dependent hydrolases"/>
    <property type="match status" value="1"/>
</dbReference>
<evidence type="ECO:0000256" key="3">
    <source>
        <dbReference type="PIRSR" id="PIRSR005902-1"/>
    </source>
</evidence>
<dbReference type="PANTHER" id="PTHR46124">
    <property type="entry name" value="D-AMINOACYL-TRNA DEACYLASE"/>
    <property type="match status" value="1"/>
</dbReference>
<keyword evidence="1 3" id="KW-0479">Metal-binding</keyword>
<dbReference type="GO" id="GO:0004536">
    <property type="term" value="F:DNA nuclease activity"/>
    <property type="evidence" value="ECO:0007669"/>
    <property type="project" value="InterPro"/>
</dbReference>
<proteinExistence type="predicted"/>